<dbReference type="PANTHER" id="PTHR11232">
    <property type="entry name" value="PHOSPHOTYROSINE INTERACTION DOMAIN-CONTAINING FAMILY MEMBER"/>
    <property type="match status" value="1"/>
</dbReference>
<evidence type="ECO:0000313" key="4">
    <source>
        <dbReference type="Proteomes" id="UP000028990"/>
    </source>
</evidence>
<dbReference type="PANTHER" id="PTHR11232:SF36">
    <property type="entry name" value="PROTEIN FAM43A"/>
    <property type="match status" value="1"/>
</dbReference>
<gene>
    <name evidence="3" type="ORF">H920_05320</name>
</gene>
<dbReference type="Proteomes" id="UP000028990">
    <property type="component" value="Unassembled WGS sequence"/>
</dbReference>
<proteinExistence type="predicted"/>
<evidence type="ECO:0000259" key="2">
    <source>
        <dbReference type="SMART" id="SM00462"/>
    </source>
</evidence>
<dbReference type="InterPro" id="IPR011993">
    <property type="entry name" value="PH-like_dom_sf"/>
</dbReference>
<name>A0A091DPY3_FUKDA</name>
<accession>A0A091DPY3</accession>
<evidence type="ECO:0000256" key="1">
    <source>
        <dbReference type="SAM" id="MobiDB-lite"/>
    </source>
</evidence>
<dbReference type="SMART" id="SM00462">
    <property type="entry name" value="PTB"/>
    <property type="match status" value="1"/>
</dbReference>
<feature type="region of interest" description="Disordered" evidence="1">
    <location>
        <begin position="206"/>
        <end position="251"/>
    </location>
</feature>
<feature type="region of interest" description="Disordered" evidence="1">
    <location>
        <begin position="330"/>
        <end position="373"/>
    </location>
</feature>
<dbReference type="EMBL" id="KN122104">
    <property type="protein sequence ID" value="KFO33132.1"/>
    <property type="molecule type" value="Genomic_DNA"/>
</dbReference>
<feature type="domain" description="PID" evidence="2">
    <location>
        <begin position="13"/>
        <end position="153"/>
    </location>
</feature>
<protein>
    <submittedName>
        <fullName evidence="3">Protein FAM43A</fullName>
    </submittedName>
</protein>
<evidence type="ECO:0000313" key="3">
    <source>
        <dbReference type="EMBL" id="KFO33132.1"/>
    </source>
</evidence>
<dbReference type="SUPFAM" id="SSF50729">
    <property type="entry name" value="PH domain-like"/>
    <property type="match status" value="1"/>
</dbReference>
<dbReference type="Pfam" id="PF14719">
    <property type="entry name" value="PID_2"/>
    <property type="match status" value="1"/>
</dbReference>
<dbReference type="InterPro" id="IPR051133">
    <property type="entry name" value="Adapter_Engulfment-Domain"/>
</dbReference>
<dbReference type="eggNOG" id="KOG4448">
    <property type="taxonomic scope" value="Eukaryota"/>
</dbReference>
<keyword evidence="4" id="KW-1185">Reference proteome</keyword>
<feature type="compositionally biased region" description="Low complexity" evidence="1">
    <location>
        <begin position="330"/>
        <end position="340"/>
    </location>
</feature>
<feature type="compositionally biased region" description="Acidic residues" evidence="1">
    <location>
        <begin position="210"/>
        <end position="234"/>
    </location>
</feature>
<dbReference type="InterPro" id="IPR033930">
    <property type="entry name" value="FAM43A/B_PTB"/>
</dbReference>
<dbReference type="InterPro" id="IPR006020">
    <property type="entry name" value="PTB/PI_dom"/>
</dbReference>
<dbReference type="Gene3D" id="2.30.29.30">
    <property type="entry name" value="Pleckstrin-homology domain (PH domain)/Phosphotyrosine-binding domain (PTB)"/>
    <property type="match status" value="1"/>
</dbReference>
<dbReference type="AlphaFoldDB" id="A0A091DPY3"/>
<organism evidence="3 4">
    <name type="scientific">Fukomys damarensis</name>
    <name type="common">Damaraland mole rat</name>
    <name type="synonym">Cryptomys damarensis</name>
    <dbReference type="NCBI Taxonomy" id="885580"/>
    <lineage>
        <taxon>Eukaryota</taxon>
        <taxon>Metazoa</taxon>
        <taxon>Chordata</taxon>
        <taxon>Craniata</taxon>
        <taxon>Vertebrata</taxon>
        <taxon>Euteleostomi</taxon>
        <taxon>Mammalia</taxon>
        <taxon>Eutheria</taxon>
        <taxon>Euarchontoglires</taxon>
        <taxon>Glires</taxon>
        <taxon>Rodentia</taxon>
        <taxon>Hystricomorpha</taxon>
        <taxon>Bathyergidae</taxon>
        <taxon>Fukomys</taxon>
    </lineage>
</organism>
<reference evidence="3 4" key="1">
    <citation type="submission" date="2013-11" db="EMBL/GenBank/DDBJ databases">
        <title>The Damaraland mole rat (Fukomys damarensis) genome and evolution of African mole rats.</title>
        <authorList>
            <person name="Gladyshev V.N."/>
            <person name="Fang X."/>
        </authorList>
    </citation>
    <scope>NUCLEOTIDE SEQUENCE [LARGE SCALE GENOMIC DNA]</scope>
    <source>
        <tissue evidence="3">Liver</tissue>
    </source>
</reference>
<dbReference type="CDD" id="cd01214">
    <property type="entry name" value="PTB_FAM43A"/>
    <property type="match status" value="1"/>
</dbReference>
<sequence length="373" mass="40192">MFRSKRKKLHITSEDPTYTVLYLGNATTIQARGDGCTDLAVGKIWSKSEAGRQGTKMKLTVSAQGIRMVHAEERALRRPGHLYLLHRVTYCVADARLPKVFAWVYRHELKHKAVMLRCHAVLVSKPEKAQAMALLLYQTSANALAEFKRLKRRDDARHQQQELVGAHTIPLVPLRKLLLHGPCCYKPPVERSRSAPKLGSITEDLLGEQQEQEDGEEEPLEACLEEEDEEEDDAGDRTSQLDPDQEGSEGPGALVAAMRAECGDLLDTVQNGREEALGAGAGTSIPLPGEGASSDLKAQLSQLISDLGELSFGNDVRALQADLRVTRLLSGESTGSESSIEGGGPDAPSATAESPVGSTDGGASPSPDAPLSD</sequence>